<protein>
    <recommendedName>
        <fullName evidence="2">Golvesin/Xly CBD-like domain-containing protein</fullName>
    </recommendedName>
</protein>
<gene>
    <name evidence="3" type="ORF">K9S39_30880</name>
</gene>
<feature type="compositionally biased region" description="Polar residues" evidence="1">
    <location>
        <begin position="378"/>
        <end position="391"/>
    </location>
</feature>
<dbReference type="Proteomes" id="UP000830115">
    <property type="component" value="Chromosome"/>
</dbReference>
<evidence type="ECO:0000256" key="1">
    <source>
        <dbReference type="SAM" id="MobiDB-lite"/>
    </source>
</evidence>
<dbReference type="InterPro" id="IPR033803">
    <property type="entry name" value="CBD-like_Golvesin-Xly"/>
</dbReference>
<feature type="domain" description="Golvesin/Xly CBD-like" evidence="2">
    <location>
        <begin position="951"/>
        <end position="1045"/>
    </location>
</feature>
<dbReference type="SUPFAM" id="SSF53955">
    <property type="entry name" value="Lysozyme-like"/>
    <property type="match status" value="1"/>
</dbReference>
<feature type="region of interest" description="Disordered" evidence="1">
    <location>
        <begin position="335"/>
        <end position="408"/>
    </location>
</feature>
<feature type="compositionally biased region" description="Low complexity" evidence="1">
    <location>
        <begin position="21"/>
        <end position="33"/>
    </location>
</feature>
<dbReference type="RefSeq" id="WP_248866596.1">
    <property type="nucleotide sequence ID" value="NZ_CP086322.1"/>
</dbReference>
<name>A0ABY4MEZ3_9ACTN</name>
<feature type="region of interest" description="Disordered" evidence="1">
    <location>
        <begin position="1"/>
        <end position="46"/>
    </location>
</feature>
<dbReference type="EMBL" id="CP086322">
    <property type="protein sequence ID" value="UQA95683.1"/>
    <property type="molecule type" value="Genomic_DNA"/>
</dbReference>
<evidence type="ECO:0000313" key="4">
    <source>
        <dbReference type="Proteomes" id="UP000830115"/>
    </source>
</evidence>
<keyword evidence="4" id="KW-1185">Reference proteome</keyword>
<evidence type="ECO:0000259" key="2">
    <source>
        <dbReference type="Pfam" id="PF25275"/>
    </source>
</evidence>
<proteinExistence type="predicted"/>
<dbReference type="Pfam" id="PF25275">
    <property type="entry name" value="Golvesin_C"/>
    <property type="match status" value="1"/>
</dbReference>
<organism evidence="3 4">
    <name type="scientific">Streptomyces halobius</name>
    <dbReference type="NCBI Taxonomy" id="2879846"/>
    <lineage>
        <taxon>Bacteria</taxon>
        <taxon>Bacillati</taxon>
        <taxon>Actinomycetota</taxon>
        <taxon>Actinomycetes</taxon>
        <taxon>Kitasatosporales</taxon>
        <taxon>Streptomycetaceae</taxon>
        <taxon>Streptomyces</taxon>
    </lineage>
</organism>
<evidence type="ECO:0000313" key="3">
    <source>
        <dbReference type="EMBL" id="UQA95683.1"/>
    </source>
</evidence>
<sequence length="1460" mass="158454">MAMTTSLVSTASAGERTVPKSAADALASDAPAPQGQPKPSAIPVEDRKGLLGADYTKSSDRIVTLSGDGTGLHVLTGKAKDGYALKTAATLFEDGFASDTWIGNHCVTESGKYAAVAYAPRMFTNKPELMVRGAFTTIVNLDTGKVTKLPHTATLAYFSPGCGNGDTAVFSQMTWDGDTKQQTRLISVDAKTGKAAQPVAFPGQVTSAIPTKDGIVAAHGNKLVRINGTKEKVLVRTKTVPFQLTADADGGVTFIDRELDDKTGKKPLSRAKRVTGTSKPTTLAEGKLTDWDLTRSADGTAFITGKATTKTGLPKAVKKPGGLTKGALISTTGKTAHTSHWADGKTTLINPKDASKPRPARLKLTALATKKTTELDITPSTQSSGKTSPTLSGPKPQGGTNGEIDEGGMSTQTFRTQVLTGFTDPVVGDPNNPSEKADERTCAVQRNSVKLQAFQPTPRQIEWAVDQAIVGELNFYRAANWKNTGVGGYQPQGLFPAKPLAGDPNGTLDNEDPDVTDKWHIPAQVMLGITAQESNMWQATRFAVPGVTANPLIGNYYGVDYAASGEQLDPWRINWFDADCGYGITQATDGMRLPNKGQSTLSPLAQKAVAVDYTANIAAGAQILSEKWNETYNAGMKINGGHPRWIENWFFALWAYNSGFYPSADAAGHKGVGWTNNPANPLWKSNRTPFLENVFGNDDYSHAAHPQDWPYEEKVIGWAGHPIEAMFAPGDFQAGYRYAWWGGAAGDALTPGSAKYNRARAKPPVDLFCDASNNCDPAKIGENDSNDPGQGACNLDANRDDPHWLHCWWDKPISPDEWKDCNSDSTCGNAVHRFTTSYGEQPDANSYPPRCDTGLPTNALIVDDVQNGVTPAGVDANRGCGAIKSDGTFTFDFTPWQTTMERPDESTLTMNTYPGKIDTHQIGAGYGNHFWFTHTRTPESYPANANRLKVTGTWKLNGPINNTSGQAKVFAHIPDHGAQTKKATYWIKTDEGEIDATISQKANQSNKWVDLGAYYFKNTTPEVRLDNFNGGTGDADIAFDAIAFVPGTYNGTKFGTYPLPNPSAADPEPIEPSEEISGGFFPALPGTRSTTSASTMSLSSPTSCSIASVSIERKRANACIHDTLYVTHFENGKPDGTASFDYYNTIYLDPKSAEFSQVTTLSLKSMNGAMNTVNLDYRAKCRGYCAITSTNWDGSKTWKKGDTLRRTITTRMKWTPSQDTTNTITPYWTFAGSTNGDPIRNPLEVEKSQLDIRCDNQVINAGTGCVFSGYKPTYVMNSKKFRGAAAHIALMWDKTKIVYGKRSSGKPLKYLADKMSDDGSGKTQHKRNRQKICKRKWRTYAGTGLFTDLWGTTDSISCDEFAFANAYQSGGNPNSNGGTNPVDYSGAECVQTYIKRNSDDTISIHLRPDYPAPNWSEPCGRSSMSNWQNTQSMRPFGDFIKEQRLMQDDQYWVDLDGFTL</sequence>
<accession>A0ABY4MEZ3</accession>
<dbReference type="InterPro" id="IPR011047">
    <property type="entry name" value="Quinoprotein_ADH-like_sf"/>
</dbReference>
<dbReference type="SUPFAM" id="SSF50998">
    <property type="entry name" value="Quinoprotein alcohol dehydrogenase-like"/>
    <property type="match status" value="1"/>
</dbReference>
<dbReference type="InterPro" id="IPR023346">
    <property type="entry name" value="Lysozyme-like_dom_sf"/>
</dbReference>
<reference evidence="3" key="1">
    <citation type="submission" date="2021-10" db="EMBL/GenBank/DDBJ databases">
        <title>Streptomyces nigrumlapis sp.nov.,an antimicrobial producing actinobacterium isolated from Black Gobi rocks.</title>
        <authorList>
            <person name="Wen Y."/>
            <person name="Zhang W."/>
            <person name="Liu X.G."/>
        </authorList>
    </citation>
    <scope>NUCLEOTIDE SEQUENCE</scope>
    <source>
        <strain evidence="3">ST13-2-2</strain>
    </source>
</reference>
<feature type="compositionally biased region" description="Polar residues" evidence="1">
    <location>
        <begin position="1"/>
        <end position="12"/>
    </location>
</feature>